<feature type="compositionally biased region" description="Low complexity" evidence="1">
    <location>
        <begin position="51"/>
        <end position="66"/>
    </location>
</feature>
<feature type="transmembrane region" description="Helical" evidence="2">
    <location>
        <begin position="7"/>
        <end position="26"/>
    </location>
</feature>
<keyword evidence="2" id="KW-1133">Transmembrane helix</keyword>
<evidence type="ECO:0000256" key="1">
    <source>
        <dbReference type="SAM" id="MobiDB-lite"/>
    </source>
</evidence>
<dbReference type="EMBL" id="KV784353">
    <property type="protein sequence ID" value="OEU23196.1"/>
    <property type="molecule type" value="Genomic_DNA"/>
</dbReference>
<protein>
    <submittedName>
        <fullName evidence="3">Uncharacterized protein</fullName>
    </submittedName>
</protein>
<dbReference type="Proteomes" id="UP000095751">
    <property type="component" value="Unassembled WGS sequence"/>
</dbReference>
<dbReference type="AlphaFoldDB" id="A0A1E7FYI2"/>
<feature type="region of interest" description="Disordered" evidence="1">
    <location>
        <begin position="37"/>
        <end position="66"/>
    </location>
</feature>
<feature type="non-terminal residue" evidence="3">
    <location>
        <position position="307"/>
    </location>
</feature>
<reference evidence="3 4" key="1">
    <citation type="submission" date="2016-09" db="EMBL/GenBank/DDBJ databases">
        <title>Extensive genetic diversity and differential bi-allelic expression allows diatom success in the polar Southern Ocean.</title>
        <authorList>
            <consortium name="DOE Joint Genome Institute"/>
            <person name="Mock T."/>
            <person name="Otillar R.P."/>
            <person name="Strauss J."/>
            <person name="Dupont C."/>
            <person name="Frickenhaus S."/>
            <person name="Maumus F."/>
            <person name="Mcmullan M."/>
            <person name="Sanges R."/>
            <person name="Schmutz J."/>
            <person name="Toseland A."/>
            <person name="Valas R."/>
            <person name="Veluchamy A."/>
            <person name="Ward B.J."/>
            <person name="Allen A."/>
            <person name="Barry K."/>
            <person name="Falciatore A."/>
            <person name="Ferrante M."/>
            <person name="Fortunato A.E."/>
            <person name="Gloeckner G."/>
            <person name="Gruber A."/>
            <person name="Hipkin R."/>
            <person name="Janech M."/>
            <person name="Kroth P."/>
            <person name="Leese F."/>
            <person name="Lindquist E."/>
            <person name="Lyon B.R."/>
            <person name="Martin J."/>
            <person name="Mayer C."/>
            <person name="Parker M."/>
            <person name="Quesneville H."/>
            <person name="Raymond J."/>
            <person name="Uhlig C."/>
            <person name="Valentin K.U."/>
            <person name="Worden A.Z."/>
            <person name="Armbrust E.V."/>
            <person name="Bowler C."/>
            <person name="Green B."/>
            <person name="Moulton V."/>
            <person name="Van Oosterhout C."/>
            <person name="Grigoriev I."/>
        </authorList>
    </citation>
    <scope>NUCLEOTIDE SEQUENCE [LARGE SCALE GENOMIC DNA]</scope>
    <source>
        <strain evidence="3 4">CCMP1102</strain>
    </source>
</reference>
<evidence type="ECO:0000256" key="2">
    <source>
        <dbReference type="SAM" id="Phobius"/>
    </source>
</evidence>
<sequence length="307" mass="35147">MLSEKILRLVLAFALGFIVAINIKFITDIETIDDNTTNKNNPIRSSLDAYNNDNDNGSSNNSNNGNSSPLDGIRILVAITAFDFSQIPHLEEVIDSYQDLSAAAATDVDIDVDSDIESSSIFSMTIIVKPYSMRLFLVDCHRYLFYDKIDDYDLFIYTEDDMIVRPKLIASYIDETDRVIDIVGLNKSQDFNVGIVRYEYNFPSNVVIDDNTRHSTQNVTRVYWEHMDKPIFPKSKKIKGGASHPVRDPQLKDTHISMHNHHQGMFLVTPYLLKAWKDRPGCEFANVRMHPNIPTQRVWMSSFMMYG</sequence>
<gene>
    <name evidence="3" type="ORF">FRACYDRAFT_178414</name>
</gene>
<accession>A0A1E7FYI2</accession>
<keyword evidence="4" id="KW-1185">Reference proteome</keyword>
<evidence type="ECO:0000313" key="3">
    <source>
        <dbReference type="EMBL" id="OEU23196.1"/>
    </source>
</evidence>
<keyword evidence="2" id="KW-0472">Membrane</keyword>
<keyword evidence="2" id="KW-0812">Transmembrane</keyword>
<proteinExistence type="predicted"/>
<dbReference type="KEGG" id="fcy:FRACYDRAFT_178414"/>
<organism evidence="3 4">
    <name type="scientific">Fragilariopsis cylindrus CCMP1102</name>
    <dbReference type="NCBI Taxonomy" id="635003"/>
    <lineage>
        <taxon>Eukaryota</taxon>
        <taxon>Sar</taxon>
        <taxon>Stramenopiles</taxon>
        <taxon>Ochrophyta</taxon>
        <taxon>Bacillariophyta</taxon>
        <taxon>Bacillariophyceae</taxon>
        <taxon>Bacillariophycidae</taxon>
        <taxon>Bacillariales</taxon>
        <taxon>Bacillariaceae</taxon>
        <taxon>Fragilariopsis</taxon>
    </lineage>
</organism>
<name>A0A1E7FYI2_9STRA</name>
<evidence type="ECO:0000313" key="4">
    <source>
        <dbReference type="Proteomes" id="UP000095751"/>
    </source>
</evidence>
<dbReference type="InParanoid" id="A0A1E7FYI2"/>